<dbReference type="GO" id="GO:0047024">
    <property type="term" value="F:5-alpha-androstane-3-beta,17-beta-diol dehydrogenase (NADP+) activity"/>
    <property type="evidence" value="ECO:0007669"/>
    <property type="project" value="TreeGrafter"/>
</dbReference>
<keyword evidence="3" id="KW-1185">Reference proteome</keyword>
<dbReference type="SUPFAM" id="SSF51735">
    <property type="entry name" value="NAD(P)-binding Rossmann-fold domains"/>
    <property type="match status" value="1"/>
</dbReference>
<dbReference type="Proteomes" id="UP000296049">
    <property type="component" value="Unassembled WGS sequence"/>
</dbReference>
<feature type="non-terminal residue" evidence="2">
    <location>
        <position position="1"/>
    </location>
</feature>
<dbReference type="GO" id="GO:0000253">
    <property type="term" value="F:3-beta-hydroxysteroid 3-dehydrogenase (NADP+) activity"/>
    <property type="evidence" value="ECO:0007669"/>
    <property type="project" value="TreeGrafter"/>
</dbReference>
<evidence type="ECO:0000313" key="3">
    <source>
        <dbReference type="Proteomes" id="UP000296049"/>
    </source>
</evidence>
<dbReference type="GO" id="GO:0004303">
    <property type="term" value="F:estradiol 17-beta-dehydrogenase [NAD(P)+] activity"/>
    <property type="evidence" value="ECO:0007669"/>
    <property type="project" value="TreeGrafter"/>
</dbReference>
<keyword evidence="1" id="KW-1133">Transmembrane helix</keyword>
<dbReference type="GO" id="GO:0005789">
    <property type="term" value="C:endoplasmic reticulum membrane"/>
    <property type="evidence" value="ECO:0007669"/>
    <property type="project" value="TreeGrafter"/>
</dbReference>
<feature type="transmembrane region" description="Helical" evidence="1">
    <location>
        <begin position="123"/>
        <end position="143"/>
    </location>
</feature>
<proteinExistence type="predicted"/>
<organism evidence="2 3">
    <name type="scientific">Anas platyrhynchos</name>
    <name type="common">Mallard</name>
    <name type="synonym">Anas boschas</name>
    <dbReference type="NCBI Taxonomy" id="8839"/>
    <lineage>
        <taxon>Eukaryota</taxon>
        <taxon>Metazoa</taxon>
        <taxon>Chordata</taxon>
        <taxon>Craniata</taxon>
        <taxon>Vertebrata</taxon>
        <taxon>Euteleostomi</taxon>
        <taxon>Archelosauria</taxon>
        <taxon>Archosauria</taxon>
        <taxon>Dinosauria</taxon>
        <taxon>Saurischia</taxon>
        <taxon>Theropoda</taxon>
        <taxon>Coelurosauria</taxon>
        <taxon>Aves</taxon>
        <taxon>Neognathae</taxon>
        <taxon>Galloanserae</taxon>
        <taxon>Anseriformes</taxon>
        <taxon>Anatidae</taxon>
        <taxon>Anatinae</taxon>
        <taxon>Anas</taxon>
    </lineage>
</organism>
<keyword evidence="1" id="KW-0472">Membrane</keyword>
<accession>R0JFP8</accession>
<keyword evidence="1" id="KW-0812">Transmembrane</keyword>
<name>R0JFP8_ANAPL</name>
<protein>
    <submittedName>
        <fullName evidence="2">3-keto-steroid reductase</fullName>
    </submittedName>
</protein>
<dbReference type="EMBL" id="KB744174">
    <property type="protein sequence ID" value="EOA95796.1"/>
    <property type="molecule type" value="Genomic_DNA"/>
</dbReference>
<sequence length="215" mass="24529">KLLHMLTTAEGVMTQTDRLNGDGLQEVFATNLFGHFILIRQLESLLCGNEKPSRLIWTSSSNARESAFSLSDYQHAKGQESYSSSKYATDLTSVVLNRKLNKQGLYSSVVCPGLVMSNMTYRILPVFLWTLLMPIMWLIRFFAKTYTLTPFNGAEAHKPEYLDALAKYHSCTSGLGKNYVEPRKMDVDEETAEKFYQKLLELEEQTLERYGDLLD</sequence>
<feature type="non-terminal residue" evidence="2">
    <location>
        <position position="215"/>
    </location>
</feature>
<reference evidence="3" key="1">
    <citation type="journal article" date="2013" name="Nat. Genet.">
        <title>The duck genome and transcriptome provide insight into an avian influenza virus reservoir species.</title>
        <authorList>
            <person name="Huang Y."/>
            <person name="Li Y."/>
            <person name="Burt D.W."/>
            <person name="Chen H."/>
            <person name="Zhang Y."/>
            <person name="Qian W."/>
            <person name="Kim H."/>
            <person name="Gan S."/>
            <person name="Zhao Y."/>
            <person name="Li J."/>
            <person name="Yi K."/>
            <person name="Feng H."/>
            <person name="Zhu P."/>
            <person name="Li B."/>
            <person name="Liu Q."/>
            <person name="Fairley S."/>
            <person name="Magor K.E."/>
            <person name="Du Z."/>
            <person name="Hu X."/>
            <person name="Goodman L."/>
            <person name="Tafer H."/>
            <person name="Vignal A."/>
            <person name="Lee T."/>
            <person name="Kim K.W."/>
            <person name="Sheng Z."/>
            <person name="An Y."/>
            <person name="Searle S."/>
            <person name="Herrero J."/>
            <person name="Groenen M.A."/>
            <person name="Crooijmans R.P."/>
            <person name="Faraut T."/>
            <person name="Cai Q."/>
            <person name="Webster R.G."/>
            <person name="Aldridge J.R."/>
            <person name="Warren W.C."/>
            <person name="Bartschat S."/>
            <person name="Kehr S."/>
            <person name="Marz M."/>
            <person name="Stadler P.F."/>
            <person name="Smith J."/>
            <person name="Kraus R.H."/>
            <person name="Zhao Y."/>
            <person name="Ren L."/>
            <person name="Fei J."/>
            <person name="Morisson M."/>
            <person name="Kaiser P."/>
            <person name="Griffin D.K."/>
            <person name="Rao M."/>
            <person name="Pitel F."/>
            <person name="Wang J."/>
            <person name="Li N."/>
        </authorList>
    </citation>
    <scope>NUCLEOTIDE SEQUENCE [LARGE SCALE GENOMIC DNA]</scope>
</reference>
<dbReference type="Gene3D" id="3.40.50.720">
    <property type="entry name" value="NAD(P)-binding Rossmann-like Domain"/>
    <property type="match status" value="1"/>
</dbReference>
<dbReference type="InterPro" id="IPR036291">
    <property type="entry name" value="NAD(P)-bd_dom_sf"/>
</dbReference>
<dbReference type="Pfam" id="PF00106">
    <property type="entry name" value="adh_short"/>
    <property type="match status" value="1"/>
</dbReference>
<evidence type="ECO:0000313" key="2">
    <source>
        <dbReference type="EMBL" id="EOA95796.1"/>
    </source>
</evidence>
<dbReference type="InterPro" id="IPR052834">
    <property type="entry name" value="3KSR/17beta-HSD"/>
</dbReference>
<gene>
    <name evidence="2" type="ORF">Anapl_06637</name>
</gene>
<dbReference type="PANTHER" id="PTHR44442">
    <property type="entry name" value="3-KETO-STEROID REDUCTASE"/>
    <property type="match status" value="1"/>
</dbReference>
<dbReference type="AlphaFoldDB" id="R0JFP8"/>
<dbReference type="InterPro" id="IPR002347">
    <property type="entry name" value="SDR_fam"/>
</dbReference>
<dbReference type="GO" id="GO:0006695">
    <property type="term" value="P:cholesterol biosynthetic process"/>
    <property type="evidence" value="ECO:0007669"/>
    <property type="project" value="TreeGrafter"/>
</dbReference>
<dbReference type="PANTHER" id="PTHR44442:SF1">
    <property type="entry name" value="3-KETO-STEROID REDUCTASE_17-BETA-HYDROXYSTEROID DEHYDROGENASE 7"/>
    <property type="match status" value="1"/>
</dbReference>
<evidence type="ECO:0000256" key="1">
    <source>
        <dbReference type="SAM" id="Phobius"/>
    </source>
</evidence>